<dbReference type="PANTHER" id="PTHR45624">
    <property type="entry name" value="MITOCHONDRIAL BASIC AMINO ACIDS TRANSPORTER-RELATED"/>
    <property type="match status" value="1"/>
</dbReference>
<evidence type="ECO:0000256" key="2">
    <source>
        <dbReference type="ARBA" id="ARBA00006375"/>
    </source>
</evidence>
<name>A0A8S3R2N6_MYTED</name>
<organism evidence="13 14">
    <name type="scientific">Mytilus edulis</name>
    <name type="common">Blue mussel</name>
    <dbReference type="NCBI Taxonomy" id="6550"/>
    <lineage>
        <taxon>Eukaryota</taxon>
        <taxon>Metazoa</taxon>
        <taxon>Spiralia</taxon>
        <taxon>Lophotrochozoa</taxon>
        <taxon>Mollusca</taxon>
        <taxon>Bivalvia</taxon>
        <taxon>Autobranchia</taxon>
        <taxon>Pteriomorphia</taxon>
        <taxon>Mytilida</taxon>
        <taxon>Mytiloidea</taxon>
        <taxon>Mytilidae</taxon>
        <taxon>Mytilinae</taxon>
        <taxon>Mytilus</taxon>
    </lineage>
</organism>
<dbReference type="OrthoDB" id="193856at2759"/>
<keyword evidence="8 9" id="KW-0472">Membrane</keyword>
<dbReference type="GO" id="GO:0031966">
    <property type="term" value="C:mitochondrial membrane"/>
    <property type="evidence" value="ECO:0007669"/>
    <property type="project" value="UniProtKB-SubCell"/>
</dbReference>
<dbReference type="Pfam" id="PF00850">
    <property type="entry name" value="Hist_deacetyl"/>
    <property type="match status" value="1"/>
</dbReference>
<evidence type="ECO:0000259" key="12">
    <source>
        <dbReference type="Pfam" id="PF00850"/>
    </source>
</evidence>
<evidence type="ECO:0000313" key="14">
    <source>
        <dbReference type="Proteomes" id="UP000683360"/>
    </source>
</evidence>
<evidence type="ECO:0000256" key="4">
    <source>
        <dbReference type="ARBA" id="ARBA00022692"/>
    </source>
</evidence>
<evidence type="ECO:0000256" key="7">
    <source>
        <dbReference type="ARBA" id="ARBA00023128"/>
    </source>
</evidence>
<dbReference type="InterPro" id="IPR000286">
    <property type="entry name" value="HDACs"/>
</dbReference>
<keyword evidence="3 10" id="KW-0813">Transport</keyword>
<evidence type="ECO:0000256" key="9">
    <source>
        <dbReference type="PROSITE-ProRule" id="PRU00282"/>
    </source>
</evidence>
<evidence type="ECO:0000256" key="11">
    <source>
        <dbReference type="SAM" id="Phobius"/>
    </source>
</evidence>
<evidence type="ECO:0000256" key="1">
    <source>
        <dbReference type="ARBA" id="ARBA00004225"/>
    </source>
</evidence>
<dbReference type="EMBL" id="CAJPWZ010000918">
    <property type="protein sequence ID" value="CAG2203444.1"/>
    <property type="molecule type" value="Genomic_DNA"/>
</dbReference>
<comment type="subcellular location">
    <subcellularLocation>
        <location evidence="1">Mitochondrion membrane</location>
        <topology evidence="1">Multi-pass membrane protein</topology>
    </subcellularLocation>
</comment>
<dbReference type="GO" id="GO:0022857">
    <property type="term" value="F:transmembrane transporter activity"/>
    <property type="evidence" value="ECO:0007669"/>
    <property type="project" value="TreeGrafter"/>
</dbReference>
<dbReference type="InterPro" id="IPR023801">
    <property type="entry name" value="His_deacetylse_dom"/>
</dbReference>
<feature type="repeat" description="Solcar" evidence="9">
    <location>
        <begin position="341"/>
        <end position="427"/>
    </location>
</feature>
<dbReference type="InterPro" id="IPR023395">
    <property type="entry name" value="MCP_dom_sf"/>
</dbReference>
<dbReference type="InterPro" id="IPR050567">
    <property type="entry name" value="Mitochondrial_Carrier"/>
</dbReference>
<dbReference type="PRINTS" id="PR01270">
    <property type="entry name" value="HDASUPER"/>
</dbReference>
<dbReference type="PROSITE" id="PS50920">
    <property type="entry name" value="SOLCAR"/>
    <property type="match status" value="2"/>
</dbReference>
<feature type="repeat" description="Solcar" evidence="9">
    <location>
        <begin position="240"/>
        <end position="332"/>
    </location>
</feature>
<evidence type="ECO:0000256" key="8">
    <source>
        <dbReference type="ARBA" id="ARBA00023136"/>
    </source>
</evidence>
<dbReference type="Proteomes" id="UP000683360">
    <property type="component" value="Unassembled WGS sequence"/>
</dbReference>
<dbReference type="Gene3D" id="3.40.800.20">
    <property type="entry name" value="Histone deacetylase domain"/>
    <property type="match status" value="1"/>
</dbReference>
<keyword evidence="7" id="KW-0496">Mitochondrion</keyword>
<evidence type="ECO:0000256" key="6">
    <source>
        <dbReference type="ARBA" id="ARBA00022989"/>
    </source>
</evidence>
<evidence type="ECO:0000256" key="3">
    <source>
        <dbReference type="ARBA" id="ARBA00022448"/>
    </source>
</evidence>
<keyword evidence="5" id="KW-0677">Repeat</keyword>
<dbReference type="InterPro" id="IPR018108">
    <property type="entry name" value="MCP_transmembrane"/>
</dbReference>
<dbReference type="AlphaFoldDB" id="A0A8S3R2N6"/>
<dbReference type="SUPFAM" id="SSF52768">
    <property type="entry name" value="Arginase/deacetylase"/>
    <property type="match status" value="1"/>
</dbReference>
<feature type="transmembrane region" description="Helical" evidence="11">
    <location>
        <begin position="398"/>
        <end position="422"/>
    </location>
</feature>
<keyword evidence="4 9" id="KW-0812">Transmembrane</keyword>
<sequence>MRNYLKLKPISCFKAGKERPKKAVLIRDKLFIEGELYKTNDDRLAVKVNTVMRILSDSSYSRLRTYNRNPVRSNRNNRSANSYMSSPDISQSGVALIRPPGHHAEANTTMGFCMFNNVGIVTKYAQQKHNVNRIVIIDWDIHHGNVYRRYFMMTQVFYTYHYTGLIKDPFIHMEGYHKCVGGKSAQGYNVNIAWNDSKGFFRGLSWPMLSAGVINSVFFGSYNQILKVMGTSADKQHDHPDYLKIVIASGMAGVFQLIIACPIEVIKVVLQSQIPHGKDKGLKFYKGPVEGVVDIVKHRGFSGMFRGLSSQLPRDVIASSIYFTVFEFTSYEGNKHLKTVPHPVINFMAGGLAGVVSWATIVPFDVLKSRMQADVDKKLYNNLMDCVAKTYQEGGIKIFYRGIGVICLRGFPVNAVTLMVYAEYMKLFDAKFLP</sequence>
<dbReference type="Pfam" id="PF00153">
    <property type="entry name" value="Mito_carr"/>
    <property type="match status" value="2"/>
</dbReference>
<dbReference type="Gene3D" id="1.50.40.10">
    <property type="entry name" value="Mitochondrial carrier domain"/>
    <property type="match status" value="1"/>
</dbReference>
<keyword evidence="14" id="KW-1185">Reference proteome</keyword>
<dbReference type="InterPro" id="IPR023696">
    <property type="entry name" value="Ureohydrolase_dom_sf"/>
</dbReference>
<protein>
    <submittedName>
        <fullName evidence="13">SLC25A45_47</fullName>
    </submittedName>
</protein>
<feature type="domain" description="Histone deacetylase" evidence="12">
    <location>
        <begin position="91"/>
        <end position="197"/>
    </location>
</feature>
<evidence type="ECO:0000256" key="5">
    <source>
        <dbReference type="ARBA" id="ARBA00022737"/>
    </source>
</evidence>
<dbReference type="PANTHER" id="PTHR45624:SF10">
    <property type="entry name" value="SLC (SOLUTE CARRIER) HOMOLOG"/>
    <property type="match status" value="1"/>
</dbReference>
<reference evidence="13" key="1">
    <citation type="submission" date="2021-03" db="EMBL/GenBank/DDBJ databases">
        <authorList>
            <person name="Bekaert M."/>
        </authorList>
    </citation>
    <scope>NUCLEOTIDE SEQUENCE</scope>
</reference>
<dbReference type="InterPro" id="IPR037138">
    <property type="entry name" value="His_deacetylse_dom_sf"/>
</dbReference>
<keyword evidence="6 11" id="KW-1133">Transmembrane helix</keyword>
<accession>A0A8S3R2N6</accession>
<proteinExistence type="inferred from homology"/>
<comment type="similarity">
    <text evidence="2 10">Belongs to the mitochondrial carrier (TC 2.A.29) family.</text>
</comment>
<feature type="transmembrane region" description="Helical" evidence="11">
    <location>
        <begin position="344"/>
        <end position="364"/>
    </location>
</feature>
<gene>
    <name evidence="13" type="ORF">MEDL_17956</name>
</gene>
<evidence type="ECO:0000313" key="13">
    <source>
        <dbReference type="EMBL" id="CAG2203444.1"/>
    </source>
</evidence>
<dbReference type="SUPFAM" id="SSF103506">
    <property type="entry name" value="Mitochondrial carrier"/>
    <property type="match status" value="1"/>
</dbReference>
<comment type="caution">
    <text evidence="13">The sequence shown here is derived from an EMBL/GenBank/DDBJ whole genome shotgun (WGS) entry which is preliminary data.</text>
</comment>
<evidence type="ECO:0000256" key="10">
    <source>
        <dbReference type="RuleBase" id="RU000488"/>
    </source>
</evidence>